<reference evidence="2 3" key="1">
    <citation type="journal article" date="2014" name="PLoS ONE">
        <title>Genome Sequence of Candidatus Nitrososphaera evergladensis from Group I.1b Enriched from Everglades Soil Reveals Novel Genomic Features of the Ammonia-Oxidizing Archaea.</title>
        <authorList>
            <person name="Zhalnina K.V."/>
            <person name="Dias R."/>
            <person name="Leonard M.T."/>
            <person name="Dorr de Quadros P."/>
            <person name="Camargo F.A."/>
            <person name="Drew J.C."/>
            <person name="Farmerie W.G."/>
            <person name="Daroub S.H."/>
            <person name="Triplett E.W."/>
        </authorList>
    </citation>
    <scope>NUCLEOTIDE SEQUENCE [LARGE SCALE GENOMIC DNA]</scope>
    <source>
        <strain evidence="2 3">SR1</strain>
    </source>
</reference>
<gene>
    <name evidence="2" type="ORF">NTE_02958</name>
</gene>
<dbReference type="AlphaFoldDB" id="A0A075MV05"/>
<dbReference type="KEGG" id="nev:NTE_02958"/>
<dbReference type="EMBL" id="CP007174">
    <property type="protein sequence ID" value="AIF84993.1"/>
    <property type="molecule type" value="Genomic_DNA"/>
</dbReference>
<proteinExistence type="predicted"/>
<dbReference type="OrthoDB" id="380706at2157"/>
<protein>
    <recommendedName>
        <fullName evidence="1">Nitrososphaera output domain-containing protein</fullName>
    </recommendedName>
</protein>
<evidence type="ECO:0000313" key="2">
    <source>
        <dbReference type="EMBL" id="AIF84993.1"/>
    </source>
</evidence>
<dbReference type="GeneID" id="41598629"/>
<keyword evidence="3" id="KW-1185">Reference proteome</keyword>
<evidence type="ECO:0000259" key="1">
    <source>
        <dbReference type="Pfam" id="PF18550"/>
    </source>
</evidence>
<dbReference type="HOGENOM" id="CLU_1954560_0_0_2"/>
<dbReference type="Proteomes" id="UP000028194">
    <property type="component" value="Chromosome"/>
</dbReference>
<dbReference type="RefSeq" id="WP_148701467.1">
    <property type="nucleotide sequence ID" value="NZ_CP007174.1"/>
</dbReference>
<organism evidence="2 3">
    <name type="scientific">Candidatus Nitrososphaera evergladensis SR1</name>
    <dbReference type="NCBI Taxonomy" id="1459636"/>
    <lineage>
        <taxon>Archaea</taxon>
        <taxon>Nitrososphaerota</taxon>
        <taxon>Nitrososphaeria</taxon>
        <taxon>Nitrososphaerales</taxon>
        <taxon>Nitrososphaeraceae</taxon>
        <taxon>Nitrososphaera</taxon>
    </lineage>
</organism>
<sequence>MTMYGSYAYMLVPCHHDQMVLGVIIDSEKMADAILVKLQTIFGARVFDTLAATIVEDHLGGEMDMRTAMIQRPDLFESAFIEILGGIGEKILAKACYEVQTQFHVDEKVATVAAVTLPPIQKRETLQG</sequence>
<evidence type="ECO:0000313" key="3">
    <source>
        <dbReference type="Proteomes" id="UP000028194"/>
    </source>
</evidence>
<dbReference type="InterPro" id="IPR041226">
    <property type="entry name" value="NitrOD2"/>
</dbReference>
<feature type="domain" description="Nitrososphaera output" evidence="1">
    <location>
        <begin position="24"/>
        <end position="112"/>
    </location>
</feature>
<name>A0A075MV05_9ARCH</name>
<dbReference type="Pfam" id="PF18550">
    <property type="entry name" value="NitrOD2"/>
    <property type="match status" value="1"/>
</dbReference>
<accession>A0A075MV05</accession>